<dbReference type="GO" id="GO:0005737">
    <property type="term" value="C:cytoplasm"/>
    <property type="evidence" value="ECO:0007669"/>
    <property type="project" value="TreeGrafter"/>
</dbReference>
<accession>A0AAX4PMD1</accession>
<keyword evidence="2" id="KW-0472">Membrane</keyword>
<keyword evidence="2" id="KW-1133">Transmembrane helix</keyword>
<organism evidence="4 5">
    <name type="scientific">Chloropicon roscoffensis</name>
    <dbReference type="NCBI Taxonomy" id="1461544"/>
    <lineage>
        <taxon>Eukaryota</taxon>
        <taxon>Viridiplantae</taxon>
        <taxon>Chlorophyta</taxon>
        <taxon>Chloropicophyceae</taxon>
        <taxon>Chloropicales</taxon>
        <taxon>Chloropicaceae</taxon>
        <taxon>Chloropicon</taxon>
    </lineage>
</organism>
<dbReference type="SUPFAM" id="SSF52833">
    <property type="entry name" value="Thioredoxin-like"/>
    <property type="match status" value="1"/>
</dbReference>
<dbReference type="InterPro" id="IPR036249">
    <property type="entry name" value="Thioredoxin-like_sf"/>
</dbReference>
<reference evidence="4 5" key="1">
    <citation type="submission" date="2024-03" db="EMBL/GenBank/DDBJ databases">
        <title>Complete genome sequence of the green alga Chloropicon roscoffensis RCC1871.</title>
        <authorList>
            <person name="Lemieux C."/>
            <person name="Pombert J.-F."/>
            <person name="Otis C."/>
            <person name="Turmel M."/>
        </authorList>
    </citation>
    <scope>NUCLEOTIDE SEQUENCE [LARGE SCALE GENOMIC DNA]</scope>
    <source>
        <strain evidence="4 5">RCC1871</strain>
    </source>
</reference>
<keyword evidence="5" id="KW-1185">Reference proteome</keyword>
<dbReference type="Proteomes" id="UP001472866">
    <property type="component" value="Chromosome 17"/>
</dbReference>
<evidence type="ECO:0000256" key="2">
    <source>
        <dbReference type="SAM" id="Phobius"/>
    </source>
</evidence>
<proteinExistence type="predicted"/>
<dbReference type="PANTHER" id="PTHR45663">
    <property type="entry name" value="GEO12009P1"/>
    <property type="match status" value="1"/>
</dbReference>
<feature type="compositionally biased region" description="Basic residues" evidence="1">
    <location>
        <begin position="248"/>
        <end position="266"/>
    </location>
</feature>
<feature type="transmembrane region" description="Helical" evidence="2">
    <location>
        <begin position="74"/>
        <end position="92"/>
    </location>
</feature>
<evidence type="ECO:0000313" key="4">
    <source>
        <dbReference type="EMBL" id="WZN66898.1"/>
    </source>
</evidence>
<dbReference type="Pfam" id="PF00085">
    <property type="entry name" value="Thioredoxin"/>
    <property type="match status" value="1"/>
</dbReference>
<sequence>MMGSGARFLGPYYLCHFVLILSYPLARLYAINHKGLRGGLVHTVGEVESWEKQAFSLLGIVAVVKFLKRQSLDSFFADFFLYMKVAIVVLAFVLDVRIFSWYWMVYMVMFVLLQQPRYSGPSKFVHYTPASLNEATKLDDGVSRLIEFHAAWSPPCLHLEPAMAELSLKYTKEDFKFGKFDVGRWPFVAKTYSISTSAMANQLPTLILFKGGKEVARIPHVFKDGSFVRGRYRKKDIVTGFDLDGKSKLQRSGRKGSKKDSKKKNK</sequence>
<evidence type="ECO:0000256" key="1">
    <source>
        <dbReference type="SAM" id="MobiDB-lite"/>
    </source>
</evidence>
<dbReference type="PROSITE" id="PS51352">
    <property type="entry name" value="THIOREDOXIN_2"/>
    <property type="match status" value="1"/>
</dbReference>
<protein>
    <submittedName>
        <fullName evidence="4">Thioredoxin domain-containing protein</fullName>
    </submittedName>
</protein>
<dbReference type="Gene3D" id="3.40.30.10">
    <property type="entry name" value="Glutaredoxin"/>
    <property type="match status" value="1"/>
</dbReference>
<feature type="transmembrane region" description="Helical" evidence="2">
    <location>
        <begin position="12"/>
        <end position="30"/>
    </location>
</feature>
<gene>
    <name evidence="4" type="ORF">HKI87_17g84690</name>
</gene>
<name>A0AAX4PMD1_9CHLO</name>
<dbReference type="AlphaFoldDB" id="A0AAX4PMD1"/>
<evidence type="ECO:0000313" key="5">
    <source>
        <dbReference type="Proteomes" id="UP001472866"/>
    </source>
</evidence>
<dbReference type="InterPro" id="IPR013766">
    <property type="entry name" value="Thioredoxin_domain"/>
</dbReference>
<dbReference type="PANTHER" id="PTHR45663:SF44">
    <property type="entry name" value="OS01G0200400 PROTEIN"/>
    <property type="match status" value="1"/>
</dbReference>
<evidence type="ECO:0000259" key="3">
    <source>
        <dbReference type="PROSITE" id="PS51352"/>
    </source>
</evidence>
<feature type="domain" description="Thioredoxin" evidence="3">
    <location>
        <begin position="109"/>
        <end position="255"/>
    </location>
</feature>
<feature type="region of interest" description="Disordered" evidence="1">
    <location>
        <begin position="246"/>
        <end position="266"/>
    </location>
</feature>
<dbReference type="EMBL" id="CP151517">
    <property type="protein sequence ID" value="WZN66898.1"/>
    <property type="molecule type" value="Genomic_DNA"/>
</dbReference>
<dbReference type="GO" id="GO:0015035">
    <property type="term" value="F:protein-disulfide reductase activity"/>
    <property type="evidence" value="ECO:0007669"/>
    <property type="project" value="TreeGrafter"/>
</dbReference>
<keyword evidence="2" id="KW-0812">Transmembrane</keyword>